<dbReference type="Pfam" id="PF13456">
    <property type="entry name" value="RVT_3"/>
    <property type="match status" value="1"/>
</dbReference>
<protein>
    <recommendedName>
        <fullName evidence="1">RNase H type-1 domain-containing protein</fullName>
    </recommendedName>
</protein>
<dbReference type="GO" id="GO:0003676">
    <property type="term" value="F:nucleic acid binding"/>
    <property type="evidence" value="ECO:0007669"/>
    <property type="project" value="InterPro"/>
</dbReference>
<sequence length="296" mass="33296">MALCLAGKVLTPGLINREAFRTLIARIGRLWEVWRLKPLRKIHMRSISKCWRIVGRSKVGPKRLSNLVEGVRRYKQRSMVMGREVDLPAMVTVTNGMGQTVLWRLGRQERLVGYKNSGDKLGNDLDFLNKVEKNKRADFSVGPTACNFETERRTGGPLCYDLEAWFWRNRVVHCPNTFRNEDVFGWATAFLKDYQEAKFATKVALAPSNSGEVICWSSPLEGNYKINNDAVIQGDRNQVGIGIVVRDSYGYVMGASTQKIAVQFSPPITEATSILRGLRFAVKSGFSTTVLESDAQ</sequence>
<dbReference type="AlphaFoldDB" id="A0AAD9XI76"/>
<dbReference type="InterPro" id="IPR052929">
    <property type="entry name" value="RNase_H-like_EbsB-rel"/>
</dbReference>
<name>A0AAD9XI76_9ROSI</name>
<evidence type="ECO:0000313" key="2">
    <source>
        <dbReference type="EMBL" id="KAK2659970.1"/>
    </source>
</evidence>
<accession>A0AAD9XI76</accession>
<comment type="caution">
    <text evidence="2">The sequence shown here is derived from an EMBL/GenBank/DDBJ whole genome shotgun (WGS) entry which is preliminary data.</text>
</comment>
<dbReference type="PANTHER" id="PTHR47074:SF48">
    <property type="entry name" value="POLYNUCLEOTIDYL TRANSFERASE, RIBONUCLEASE H-LIKE SUPERFAMILY PROTEIN"/>
    <property type="match status" value="1"/>
</dbReference>
<dbReference type="Proteomes" id="UP001280121">
    <property type="component" value="Unassembled WGS sequence"/>
</dbReference>
<dbReference type="EMBL" id="JANJYI010000002">
    <property type="protein sequence ID" value="KAK2659970.1"/>
    <property type="molecule type" value="Genomic_DNA"/>
</dbReference>
<gene>
    <name evidence="2" type="ORF">Ddye_006503</name>
</gene>
<dbReference type="InterPro" id="IPR044730">
    <property type="entry name" value="RNase_H-like_dom_plant"/>
</dbReference>
<dbReference type="GO" id="GO:0004523">
    <property type="term" value="F:RNA-DNA hybrid ribonuclease activity"/>
    <property type="evidence" value="ECO:0007669"/>
    <property type="project" value="InterPro"/>
</dbReference>
<dbReference type="PANTHER" id="PTHR47074">
    <property type="entry name" value="BNAC02G40300D PROTEIN"/>
    <property type="match status" value="1"/>
</dbReference>
<keyword evidence="3" id="KW-1185">Reference proteome</keyword>
<reference evidence="2" key="1">
    <citation type="journal article" date="2023" name="Plant J.">
        <title>Genome sequences and population genomics provide insights into the demographic history, inbreeding, and mutation load of two 'living fossil' tree species of Dipteronia.</title>
        <authorList>
            <person name="Feng Y."/>
            <person name="Comes H.P."/>
            <person name="Chen J."/>
            <person name="Zhu S."/>
            <person name="Lu R."/>
            <person name="Zhang X."/>
            <person name="Li P."/>
            <person name="Qiu J."/>
            <person name="Olsen K.M."/>
            <person name="Qiu Y."/>
        </authorList>
    </citation>
    <scope>NUCLEOTIDE SEQUENCE</scope>
    <source>
        <strain evidence="2">KIB01</strain>
    </source>
</reference>
<dbReference type="InterPro" id="IPR002156">
    <property type="entry name" value="RNaseH_domain"/>
</dbReference>
<feature type="domain" description="RNase H type-1" evidence="1">
    <location>
        <begin position="227"/>
        <end position="296"/>
    </location>
</feature>
<evidence type="ECO:0000259" key="1">
    <source>
        <dbReference type="Pfam" id="PF13456"/>
    </source>
</evidence>
<evidence type="ECO:0000313" key="3">
    <source>
        <dbReference type="Proteomes" id="UP001280121"/>
    </source>
</evidence>
<organism evidence="2 3">
    <name type="scientific">Dipteronia dyeriana</name>
    <dbReference type="NCBI Taxonomy" id="168575"/>
    <lineage>
        <taxon>Eukaryota</taxon>
        <taxon>Viridiplantae</taxon>
        <taxon>Streptophyta</taxon>
        <taxon>Embryophyta</taxon>
        <taxon>Tracheophyta</taxon>
        <taxon>Spermatophyta</taxon>
        <taxon>Magnoliopsida</taxon>
        <taxon>eudicotyledons</taxon>
        <taxon>Gunneridae</taxon>
        <taxon>Pentapetalae</taxon>
        <taxon>rosids</taxon>
        <taxon>malvids</taxon>
        <taxon>Sapindales</taxon>
        <taxon>Sapindaceae</taxon>
        <taxon>Hippocastanoideae</taxon>
        <taxon>Acereae</taxon>
        <taxon>Dipteronia</taxon>
    </lineage>
</organism>
<proteinExistence type="predicted"/>
<dbReference type="CDD" id="cd06222">
    <property type="entry name" value="RNase_H_like"/>
    <property type="match status" value="1"/>
</dbReference>